<dbReference type="CTD" id="285148"/>
<evidence type="ECO:0000256" key="2">
    <source>
        <dbReference type="ARBA" id="ARBA00024673"/>
    </source>
</evidence>
<evidence type="ECO:0000256" key="1">
    <source>
        <dbReference type="ARBA" id="ARBA00022801"/>
    </source>
</evidence>
<reference evidence="5" key="2">
    <citation type="submission" date="2025-08" db="UniProtKB">
        <authorList>
            <consortium name="Ensembl"/>
        </authorList>
    </citation>
    <scope>IDENTIFICATION</scope>
</reference>
<gene>
    <name evidence="5" type="primary">IAH1</name>
    <name evidence="5" type="synonym">iah1</name>
</gene>
<dbReference type="GO" id="GO:0016788">
    <property type="term" value="F:hydrolase activity, acting on ester bonds"/>
    <property type="evidence" value="ECO:0007669"/>
    <property type="project" value="InterPro"/>
</dbReference>
<dbReference type="PANTHER" id="PTHR14209:SF19">
    <property type="entry name" value="ISOAMYL ACETATE-HYDROLYZING ESTERASE 1 HOMOLOG"/>
    <property type="match status" value="1"/>
</dbReference>
<dbReference type="PANTHER" id="PTHR14209">
    <property type="entry name" value="ISOAMYL ACETATE-HYDROLYZING ESTERASE 1"/>
    <property type="match status" value="1"/>
</dbReference>
<keyword evidence="1" id="KW-0378">Hydrolase</keyword>
<evidence type="ECO:0000256" key="3">
    <source>
        <dbReference type="ARBA" id="ARBA00025755"/>
    </source>
</evidence>
<dbReference type="OrthoDB" id="671439at2759"/>
<reference evidence="5" key="3">
    <citation type="submission" date="2025-09" db="UniProtKB">
        <authorList>
            <consortium name="Ensembl"/>
        </authorList>
    </citation>
    <scope>IDENTIFICATION</scope>
</reference>
<dbReference type="Proteomes" id="UP000694620">
    <property type="component" value="Chromosome 3"/>
</dbReference>
<dbReference type="AlphaFoldDB" id="A0A8C4SAS8"/>
<comment type="similarity">
    <text evidence="3">Belongs to the 'GDSL' lipolytic enzyme family. IAH1 subfamily.</text>
</comment>
<reference evidence="5" key="1">
    <citation type="submission" date="2021-06" db="EMBL/GenBank/DDBJ databases">
        <authorList>
            <consortium name="Wellcome Sanger Institute Data Sharing"/>
        </authorList>
    </citation>
    <scope>NUCLEOTIDE SEQUENCE [LARGE SCALE GENOMIC DNA]</scope>
</reference>
<protein>
    <recommendedName>
        <fullName evidence="4">Isoamyl acetate-hydrolyzing esterase 1 homolog</fullName>
    </recommendedName>
</protein>
<accession>A0A8C4SAS8</accession>
<dbReference type="InterPro" id="IPR036514">
    <property type="entry name" value="SGNH_hydro_sf"/>
</dbReference>
<name>A0A8C4SAS8_ERPCA</name>
<dbReference type="InterPro" id="IPR045136">
    <property type="entry name" value="Iah1-like"/>
</dbReference>
<evidence type="ECO:0000256" key="4">
    <source>
        <dbReference type="ARBA" id="ARBA00026152"/>
    </source>
</evidence>
<organism evidence="5 6">
    <name type="scientific">Erpetoichthys calabaricus</name>
    <name type="common">Rope fish</name>
    <name type="synonym">Calamoichthys calabaricus</name>
    <dbReference type="NCBI Taxonomy" id="27687"/>
    <lineage>
        <taxon>Eukaryota</taxon>
        <taxon>Metazoa</taxon>
        <taxon>Chordata</taxon>
        <taxon>Craniata</taxon>
        <taxon>Vertebrata</taxon>
        <taxon>Euteleostomi</taxon>
        <taxon>Actinopterygii</taxon>
        <taxon>Polypteriformes</taxon>
        <taxon>Polypteridae</taxon>
        <taxon>Erpetoichthys</taxon>
    </lineage>
</organism>
<dbReference type="GeneID" id="114648077"/>
<evidence type="ECO:0000313" key="5">
    <source>
        <dbReference type="Ensembl" id="ENSECRP00000014824.1"/>
    </source>
</evidence>
<dbReference type="Pfam" id="PF00657">
    <property type="entry name" value="Lipase_GDSL"/>
    <property type="match status" value="1"/>
</dbReference>
<dbReference type="GeneTree" id="ENSGT00390000008069"/>
<dbReference type="InterPro" id="IPR001087">
    <property type="entry name" value="GDSL"/>
</dbReference>
<dbReference type="SUPFAM" id="SSF52266">
    <property type="entry name" value="SGNH hydrolase"/>
    <property type="match status" value="1"/>
</dbReference>
<keyword evidence="6" id="KW-1185">Reference proteome</keyword>
<dbReference type="Gene3D" id="3.40.50.1110">
    <property type="entry name" value="SGNH hydrolase"/>
    <property type="match status" value="1"/>
</dbReference>
<dbReference type="FunFam" id="3.40.50.1110:FF:000002">
    <property type="entry name" value="isoamyl acetate-hydrolyzing esterase 1 homolog"/>
    <property type="match status" value="1"/>
</dbReference>
<dbReference type="CDD" id="cd01838">
    <property type="entry name" value="Isoamyl_acetate_hydrolase_like"/>
    <property type="match status" value="1"/>
</dbReference>
<evidence type="ECO:0000313" key="6">
    <source>
        <dbReference type="Proteomes" id="UP000694620"/>
    </source>
</evidence>
<comment type="function">
    <text evidence="2">Probable lipase.</text>
</comment>
<proteinExistence type="inferred from homology"/>
<dbReference type="Ensembl" id="ENSECRT00000015084.1">
    <property type="protein sequence ID" value="ENSECRP00000014824.1"/>
    <property type="gene ID" value="ENSECRG00000009882.1"/>
</dbReference>
<sequence>MSRVRSIVWPQVVLFGDSITQSSFDSNGWGAVIASKLARKCDVINRGLSGYNSRWARIILPQIVSNSLNSKNVAAMLIFFGANDCALKDKNPQQHVPLEEYAENIKAMIEYLKTVDISKDRLILITPPPLDEAAWTKECTVKGCVLNRLNAVVGQYAQACVRVASECKVEVLDLWTLMQQNDQDFSTYLSDGLHLSAKGNEFVALHLFRLIEKRVAALPFILPYWADVDPLNPETTLLESVNQ</sequence>
<dbReference type="RefSeq" id="XP_028652715.1">
    <property type="nucleotide sequence ID" value="XM_028796882.2"/>
</dbReference>